<keyword evidence="2" id="KW-0964">Secreted</keyword>
<evidence type="ECO:0000313" key="4">
    <source>
        <dbReference type="EMBL" id="MBT9315773.1"/>
    </source>
</evidence>
<protein>
    <recommendedName>
        <fullName evidence="6">Calcium-binding protein</fullName>
    </recommendedName>
</protein>
<comment type="subcellular location">
    <subcellularLocation>
        <location evidence="1">Secreted</location>
    </subcellularLocation>
</comment>
<dbReference type="InterPro" id="IPR050557">
    <property type="entry name" value="RTX_toxin/Mannuronan_C5-epim"/>
</dbReference>
<dbReference type="AlphaFoldDB" id="A0A947DEY0"/>
<feature type="region of interest" description="Disordered" evidence="3">
    <location>
        <begin position="190"/>
        <end position="218"/>
    </location>
</feature>
<dbReference type="PRINTS" id="PR00313">
    <property type="entry name" value="CABNDNGRPT"/>
</dbReference>
<organism evidence="4 5">
    <name type="scientific">Leptothoe spongobia TAU-MAC 1115</name>
    <dbReference type="NCBI Taxonomy" id="1967444"/>
    <lineage>
        <taxon>Bacteria</taxon>
        <taxon>Bacillati</taxon>
        <taxon>Cyanobacteriota</taxon>
        <taxon>Cyanophyceae</taxon>
        <taxon>Nodosilineales</taxon>
        <taxon>Cymatolegaceae</taxon>
        <taxon>Leptothoe</taxon>
        <taxon>Leptothoe spongobia</taxon>
    </lineage>
</organism>
<dbReference type="RefSeq" id="WP_215608843.1">
    <property type="nucleotide sequence ID" value="NZ_JADOES010000016.1"/>
</dbReference>
<dbReference type="Pfam" id="PF00353">
    <property type="entry name" value="HemolysinCabind"/>
    <property type="match status" value="5"/>
</dbReference>
<keyword evidence="5" id="KW-1185">Reference proteome</keyword>
<dbReference type="Proteomes" id="UP000717364">
    <property type="component" value="Unassembled WGS sequence"/>
</dbReference>
<evidence type="ECO:0000256" key="3">
    <source>
        <dbReference type="SAM" id="MobiDB-lite"/>
    </source>
</evidence>
<evidence type="ECO:0000256" key="1">
    <source>
        <dbReference type="ARBA" id="ARBA00004613"/>
    </source>
</evidence>
<dbReference type="GO" id="GO:0005509">
    <property type="term" value="F:calcium ion binding"/>
    <property type="evidence" value="ECO:0007669"/>
    <property type="project" value="InterPro"/>
</dbReference>
<reference evidence="4" key="1">
    <citation type="submission" date="2020-11" db="EMBL/GenBank/DDBJ databases">
        <authorList>
            <person name="Konstantinou D."/>
            <person name="Gkelis S."/>
            <person name="Popin R."/>
            <person name="Fewer D."/>
            <person name="Sivonen K."/>
        </authorList>
    </citation>
    <scope>NUCLEOTIDE SEQUENCE</scope>
    <source>
        <strain evidence="4">TAU-MAC 1115</strain>
    </source>
</reference>
<evidence type="ECO:0000256" key="2">
    <source>
        <dbReference type="ARBA" id="ARBA00022525"/>
    </source>
</evidence>
<dbReference type="InterPro" id="IPR018511">
    <property type="entry name" value="Hemolysin-typ_Ca-bd_CS"/>
</dbReference>
<name>A0A947DEY0_9CYAN</name>
<dbReference type="InterPro" id="IPR011049">
    <property type="entry name" value="Serralysin-like_metalloprot_C"/>
</dbReference>
<comment type="caution">
    <text evidence="4">The sequence shown here is derived from an EMBL/GenBank/DDBJ whole genome shotgun (WGS) entry which is preliminary data.</text>
</comment>
<dbReference type="EMBL" id="JADOES010000016">
    <property type="protein sequence ID" value="MBT9315773.1"/>
    <property type="molecule type" value="Genomic_DNA"/>
</dbReference>
<gene>
    <name evidence="4" type="ORF">IXB50_10080</name>
</gene>
<evidence type="ECO:0000313" key="5">
    <source>
        <dbReference type="Proteomes" id="UP000717364"/>
    </source>
</evidence>
<dbReference type="InterPro" id="IPR001343">
    <property type="entry name" value="Hemolysn_Ca-bd"/>
</dbReference>
<evidence type="ECO:0008006" key="6">
    <source>
        <dbReference type="Google" id="ProtNLM"/>
    </source>
</evidence>
<accession>A0A947DEY0</accession>
<dbReference type="PANTHER" id="PTHR38340:SF1">
    <property type="entry name" value="S-LAYER PROTEIN"/>
    <property type="match status" value="1"/>
</dbReference>
<dbReference type="Gene3D" id="2.150.10.10">
    <property type="entry name" value="Serralysin-like metalloprotease, C-terminal"/>
    <property type="match status" value="3"/>
</dbReference>
<dbReference type="SUPFAM" id="SSF51120">
    <property type="entry name" value="beta-Roll"/>
    <property type="match status" value="4"/>
</dbReference>
<dbReference type="PROSITE" id="PS00330">
    <property type="entry name" value="HEMOLYSIN_CALCIUM"/>
    <property type="match status" value="5"/>
</dbReference>
<dbReference type="PANTHER" id="PTHR38340">
    <property type="entry name" value="S-LAYER PROTEIN"/>
    <property type="match status" value="1"/>
</dbReference>
<reference evidence="4" key="2">
    <citation type="journal article" date="2021" name="Mar. Drugs">
        <title>Genome Reduction and Secondary Metabolism of the Marine Sponge-Associated Cyanobacterium Leptothoe.</title>
        <authorList>
            <person name="Konstantinou D."/>
            <person name="Popin R.V."/>
            <person name="Fewer D.P."/>
            <person name="Sivonen K."/>
            <person name="Gkelis S."/>
        </authorList>
    </citation>
    <scope>NUCLEOTIDE SEQUENCE</scope>
    <source>
        <strain evidence="4">TAU-MAC 1115</strain>
    </source>
</reference>
<dbReference type="GO" id="GO:0005576">
    <property type="term" value="C:extracellular region"/>
    <property type="evidence" value="ECO:0007669"/>
    <property type="project" value="UniProtKB-SubCell"/>
</dbReference>
<proteinExistence type="predicted"/>
<sequence length="461" mass="46307">MFPFTNFINDDWIDGDLFDTDIVTPITGTSGNDLILSDAGLNEMQGLEGDDLLIGGPGTNTFIGGEGNDVLNGLSGYSILEESGDYSFTLSDSQLIADDGSGTVYTDLLFGMDEADLHATGTGDHTIDATAFSGTTIINVDDGNNTILGSQQRDNILGGIGNDTVEGNGGDDAITGFDGNDLLKGNAGADSINGGDGDDTLRGGAGKDTLSGGNDNDSIFGGGKDDAILGGLGDDTLSGGIGEDFIDGEFGTDTLSESGDFDFVLTDTSLTTTDSAGNVEVDTLVDIEDAILEGGIGSNTIDASGFSGTTTLQGKAGADTLIGGIGNDVIVGGALVDTLTSGSLADQDIFLYNMSSHGGDVITDFDTFGLFFGNEDMIHVQASGFAPTGGAAALSIGVLASNLLVDMAGNLGASSGFRYNAATGALFYDSDGGTGATGTSLLAALSNTPTLAALDGNIQVV</sequence>